<comment type="caution">
    <text evidence="7">The sequence shown here is derived from an EMBL/GenBank/DDBJ whole genome shotgun (WGS) entry which is preliminary data.</text>
</comment>
<dbReference type="Proteomes" id="UP001224775">
    <property type="component" value="Unassembled WGS sequence"/>
</dbReference>
<comment type="subcellular location">
    <subcellularLocation>
        <location evidence="1">Nucleus</location>
    </subcellularLocation>
</comment>
<proteinExistence type="predicted"/>
<keyword evidence="3" id="KW-0863">Zinc-finger</keyword>
<dbReference type="InterPro" id="IPR012337">
    <property type="entry name" value="RNaseH-like_sf"/>
</dbReference>
<evidence type="ECO:0000256" key="1">
    <source>
        <dbReference type="ARBA" id="ARBA00004123"/>
    </source>
</evidence>
<protein>
    <recommendedName>
        <fullName evidence="6">HAT C-terminal dimerisation domain-containing protein</fullName>
    </recommendedName>
</protein>
<keyword evidence="4" id="KW-0862">Zinc</keyword>
<dbReference type="PANTHER" id="PTHR46481:SF10">
    <property type="entry name" value="ZINC FINGER BED DOMAIN-CONTAINING PROTEIN 39"/>
    <property type="match status" value="1"/>
</dbReference>
<gene>
    <name evidence="7" type="ORF">QTG54_013541</name>
</gene>
<dbReference type="AlphaFoldDB" id="A0AAD8XYJ5"/>
<dbReference type="GO" id="GO:0008270">
    <property type="term" value="F:zinc ion binding"/>
    <property type="evidence" value="ECO:0007669"/>
    <property type="project" value="UniProtKB-KW"/>
</dbReference>
<sequence length="102" mass="11660">MLNEKCHSELQAYLHVVNADGEFKGPLAWWRVNEHKFPTLAILARAFLAIPAIPATSAPSERIWSRASQVLSIRRARMEPSLAQRIMYTRENNHLLHSTVNN</sequence>
<dbReference type="SUPFAM" id="SSF53098">
    <property type="entry name" value="Ribonuclease H-like"/>
    <property type="match status" value="1"/>
</dbReference>
<evidence type="ECO:0000256" key="4">
    <source>
        <dbReference type="ARBA" id="ARBA00022833"/>
    </source>
</evidence>
<evidence type="ECO:0000313" key="8">
    <source>
        <dbReference type="Proteomes" id="UP001224775"/>
    </source>
</evidence>
<evidence type="ECO:0000256" key="5">
    <source>
        <dbReference type="ARBA" id="ARBA00023242"/>
    </source>
</evidence>
<evidence type="ECO:0000256" key="2">
    <source>
        <dbReference type="ARBA" id="ARBA00022723"/>
    </source>
</evidence>
<feature type="domain" description="HAT C-terminal dimerisation" evidence="6">
    <location>
        <begin position="23"/>
        <end position="92"/>
    </location>
</feature>
<evidence type="ECO:0000259" key="6">
    <source>
        <dbReference type="Pfam" id="PF05699"/>
    </source>
</evidence>
<dbReference type="EMBL" id="JATAAI010000032">
    <property type="protein sequence ID" value="KAK1735835.1"/>
    <property type="molecule type" value="Genomic_DNA"/>
</dbReference>
<dbReference type="GO" id="GO:0005634">
    <property type="term" value="C:nucleus"/>
    <property type="evidence" value="ECO:0007669"/>
    <property type="project" value="UniProtKB-SubCell"/>
</dbReference>
<keyword evidence="5" id="KW-0539">Nucleus</keyword>
<dbReference type="GO" id="GO:0046983">
    <property type="term" value="F:protein dimerization activity"/>
    <property type="evidence" value="ECO:0007669"/>
    <property type="project" value="InterPro"/>
</dbReference>
<dbReference type="InterPro" id="IPR052035">
    <property type="entry name" value="ZnF_BED_domain_contain"/>
</dbReference>
<accession>A0AAD8XYJ5</accession>
<reference evidence="7" key="1">
    <citation type="submission" date="2023-06" db="EMBL/GenBank/DDBJ databases">
        <title>Survivors Of The Sea: Transcriptome response of Skeletonema marinoi to long-term dormancy.</title>
        <authorList>
            <person name="Pinder M.I.M."/>
            <person name="Kourtchenko O."/>
            <person name="Robertson E.K."/>
            <person name="Larsson T."/>
            <person name="Maumus F."/>
            <person name="Osuna-Cruz C.M."/>
            <person name="Vancaester E."/>
            <person name="Stenow R."/>
            <person name="Vandepoele K."/>
            <person name="Ploug H."/>
            <person name="Bruchert V."/>
            <person name="Godhe A."/>
            <person name="Topel M."/>
        </authorList>
    </citation>
    <scope>NUCLEOTIDE SEQUENCE</scope>
    <source>
        <strain evidence="7">R05AC</strain>
    </source>
</reference>
<dbReference type="Pfam" id="PF05699">
    <property type="entry name" value="Dimer_Tnp_hAT"/>
    <property type="match status" value="1"/>
</dbReference>
<name>A0AAD8XYJ5_9STRA</name>
<evidence type="ECO:0000256" key="3">
    <source>
        <dbReference type="ARBA" id="ARBA00022771"/>
    </source>
</evidence>
<organism evidence="7 8">
    <name type="scientific">Skeletonema marinoi</name>
    <dbReference type="NCBI Taxonomy" id="267567"/>
    <lineage>
        <taxon>Eukaryota</taxon>
        <taxon>Sar</taxon>
        <taxon>Stramenopiles</taxon>
        <taxon>Ochrophyta</taxon>
        <taxon>Bacillariophyta</taxon>
        <taxon>Coscinodiscophyceae</taxon>
        <taxon>Thalassiosirophycidae</taxon>
        <taxon>Thalassiosirales</taxon>
        <taxon>Skeletonemataceae</taxon>
        <taxon>Skeletonema</taxon>
        <taxon>Skeletonema marinoi-dohrnii complex</taxon>
    </lineage>
</organism>
<keyword evidence="8" id="KW-1185">Reference proteome</keyword>
<evidence type="ECO:0000313" key="7">
    <source>
        <dbReference type="EMBL" id="KAK1735835.1"/>
    </source>
</evidence>
<dbReference type="InterPro" id="IPR008906">
    <property type="entry name" value="HATC_C_dom"/>
</dbReference>
<dbReference type="PANTHER" id="PTHR46481">
    <property type="entry name" value="ZINC FINGER BED DOMAIN-CONTAINING PROTEIN 4"/>
    <property type="match status" value="1"/>
</dbReference>
<keyword evidence="2" id="KW-0479">Metal-binding</keyword>